<dbReference type="GO" id="GO:0005886">
    <property type="term" value="C:plasma membrane"/>
    <property type="evidence" value="ECO:0007669"/>
    <property type="project" value="UniProtKB-SubCell"/>
</dbReference>
<proteinExistence type="inferred from homology"/>
<evidence type="ECO:0000256" key="7">
    <source>
        <dbReference type="ARBA" id="ARBA00022597"/>
    </source>
</evidence>
<dbReference type="Gene3D" id="1.20.1280.290">
    <property type="match status" value="1"/>
</dbReference>
<dbReference type="AlphaFoldDB" id="A0AAN8F390"/>
<sequence>MLQIFIFMTTVQGVVLRKRCCDSLPLPMCIANMLVSTQWCLYGNIVRDKYIMVPNGIGMALAIFQLSLFLIFPRNENGKSMVSHVAGFFTAREEEPVDLEKGDQISTQTSSTGISVASGRNLMRKLSEAIEKTAMRSGSFGAASVDDIGYSRTRTTSVPEISKFKRV</sequence>
<evidence type="ECO:0000256" key="12">
    <source>
        <dbReference type="ARBA" id="ARBA00023136"/>
    </source>
</evidence>
<dbReference type="InterPro" id="IPR004316">
    <property type="entry name" value="SWEET_rpt"/>
</dbReference>
<feature type="transmembrane region" description="Helical" evidence="13">
    <location>
        <begin position="51"/>
        <end position="72"/>
    </location>
</feature>
<accession>A0AAN8F390</accession>
<evidence type="ECO:0000256" key="11">
    <source>
        <dbReference type="ARBA" id="ARBA00023034"/>
    </source>
</evidence>
<dbReference type="GO" id="GO:0051119">
    <property type="term" value="F:sugar transmembrane transporter activity"/>
    <property type="evidence" value="ECO:0007669"/>
    <property type="project" value="InterPro"/>
</dbReference>
<dbReference type="Pfam" id="PF03083">
    <property type="entry name" value="MtN3_slv"/>
    <property type="match status" value="1"/>
</dbReference>
<dbReference type="FunFam" id="1.20.1280.290:FF:000004">
    <property type="entry name" value="Sugar transporter SWEET"/>
    <property type="match status" value="1"/>
</dbReference>
<dbReference type="GO" id="GO:0000139">
    <property type="term" value="C:Golgi membrane"/>
    <property type="evidence" value="ECO:0007669"/>
    <property type="project" value="UniProtKB-SubCell"/>
</dbReference>
<comment type="caution">
    <text evidence="14">The sequence shown here is derived from an EMBL/GenBank/DDBJ whole genome shotgun (WGS) entry which is preliminary data.</text>
</comment>
<evidence type="ECO:0000256" key="9">
    <source>
        <dbReference type="ARBA" id="ARBA00022737"/>
    </source>
</evidence>
<keyword evidence="9" id="KW-0677">Repeat</keyword>
<protein>
    <recommendedName>
        <fullName evidence="4">Sugar transporter SWEET1</fullName>
    </recommendedName>
</protein>
<keyword evidence="11" id="KW-0333">Golgi apparatus</keyword>
<evidence type="ECO:0000256" key="6">
    <source>
        <dbReference type="ARBA" id="ARBA00022475"/>
    </source>
</evidence>
<evidence type="ECO:0000256" key="8">
    <source>
        <dbReference type="ARBA" id="ARBA00022692"/>
    </source>
</evidence>
<gene>
    <name evidence="14" type="ORF">GCK32_017911</name>
</gene>
<keyword evidence="5" id="KW-0813">Transport</keyword>
<evidence type="ECO:0000256" key="5">
    <source>
        <dbReference type="ARBA" id="ARBA00022448"/>
    </source>
</evidence>
<comment type="subcellular location">
    <subcellularLocation>
        <location evidence="1">Cell membrane</location>
        <topology evidence="1">Multi-pass membrane protein</topology>
    </subcellularLocation>
    <subcellularLocation>
        <location evidence="2">Golgi apparatus membrane</location>
        <topology evidence="2">Multi-pass membrane protein</topology>
    </subcellularLocation>
</comment>
<dbReference type="Proteomes" id="UP001331761">
    <property type="component" value="Unassembled WGS sequence"/>
</dbReference>
<organism evidence="14 15">
    <name type="scientific">Trichostrongylus colubriformis</name>
    <name type="common">Black scour worm</name>
    <dbReference type="NCBI Taxonomy" id="6319"/>
    <lineage>
        <taxon>Eukaryota</taxon>
        <taxon>Metazoa</taxon>
        <taxon>Ecdysozoa</taxon>
        <taxon>Nematoda</taxon>
        <taxon>Chromadorea</taxon>
        <taxon>Rhabditida</taxon>
        <taxon>Rhabditina</taxon>
        <taxon>Rhabditomorpha</taxon>
        <taxon>Strongyloidea</taxon>
        <taxon>Trichostrongylidae</taxon>
        <taxon>Trichostrongylus</taxon>
    </lineage>
</organism>
<evidence type="ECO:0000256" key="13">
    <source>
        <dbReference type="SAM" id="Phobius"/>
    </source>
</evidence>
<keyword evidence="6" id="KW-1003">Cell membrane</keyword>
<dbReference type="PANTHER" id="PTHR10791:SF43">
    <property type="entry name" value="SUGAR TRANSPORTER SWEET-RELATED"/>
    <property type="match status" value="1"/>
</dbReference>
<comment type="similarity">
    <text evidence="3">Belongs to the SWEET sugar transporter family.</text>
</comment>
<dbReference type="InterPro" id="IPR047664">
    <property type="entry name" value="SWEET"/>
</dbReference>
<keyword evidence="10 13" id="KW-1133">Transmembrane helix</keyword>
<evidence type="ECO:0000256" key="3">
    <source>
        <dbReference type="ARBA" id="ARBA00007809"/>
    </source>
</evidence>
<keyword evidence="7" id="KW-0762">Sugar transport</keyword>
<keyword evidence="8 13" id="KW-0812">Transmembrane</keyword>
<evidence type="ECO:0000256" key="2">
    <source>
        <dbReference type="ARBA" id="ARBA00004653"/>
    </source>
</evidence>
<dbReference type="PANTHER" id="PTHR10791">
    <property type="entry name" value="RAG1-ACTIVATING PROTEIN 1"/>
    <property type="match status" value="1"/>
</dbReference>
<name>A0AAN8F390_TRICO</name>
<evidence type="ECO:0000256" key="10">
    <source>
        <dbReference type="ARBA" id="ARBA00022989"/>
    </source>
</evidence>
<keyword evidence="15" id="KW-1185">Reference proteome</keyword>
<evidence type="ECO:0000313" key="15">
    <source>
        <dbReference type="Proteomes" id="UP001331761"/>
    </source>
</evidence>
<reference evidence="14 15" key="1">
    <citation type="submission" date="2019-10" db="EMBL/GenBank/DDBJ databases">
        <title>Assembly and Annotation for the nematode Trichostrongylus colubriformis.</title>
        <authorList>
            <person name="Martin J."/>
        </authorList>
    </citation>
    <scope>NUCLEOTIDE SEQUENCE [LARGE SCALE GENOMIC DNA]</scope>
    <source>
        <strain evidence="14">G859</strain>
        <tissue evidence="14">Whole worm</tissue>
    </source>
</reference>
<dbReference type="EMBL" id="WIXE01021463">
    <property type="protein sequence ID" value="KAK5968364.1"/>
    <property type="molecule type" value="Genomic_DNA"/>
</dbReference>
<keyword evidence="12 13" id="KW-0472">Membrane</keyword>
<evidence type="ECO:0000256" key="1">
    <source>
        <dbReference type="ARBA" id="ARBA00004651"/>
    </source>
</evidence>
<evidence type="ECO:0000313" key="14">
    <source>
        <dbReference type="EMBL" id="KAK5968364.1"/>
    </source>
</evidence>
<evidence type="ECO:0000256" key="4">
    <source>
        <dbReference type="ARBA" id="ARBA00021741"/>
    </source>
</evidence>